<dbReference type="AlphaFoldDB" id="A0A6J4H5D4"/>
<organism evidence="1">
    <name type="scientific">uncultured Acidimicrobiales bacterium</name>
    <dbReference type="NCBI Taxonomy" id="310071"/>
    <lineage>
        <taxon>Bacteria</taxon>
        <taxon>Bacillati</taxon>
        <taxon>Actinomycetota</taxon>
        <taxon>Acidimicrobiia</taxon>
        <taxon>Acidimicrobiales</taxon>
        <taxon>environmental samples</taxon>
    </lineage>
</organism>
<name>A0A6J4H5D4_9ACTN</name>
<evidence type="ECO:0000313" key="1">
    <source>
        <dbReference type="EMBL" id="CAA9215423.1"/>
    </source>
</evidence>
<reference evidence="1" key="1">
    <citation type="submission" date="2020-02" db="EMBL/GenBank/DDBJ databases">
        <authorList>
            <person name="Meier V. D."/>
        </authorList>
    </citation>
    <scope>NUCLEOTIDE SEQUENCE</scope>
    <source>
        <strain evidence="1">AVDCRST_MAG76</strain>
    </source>
</reference>
<dbReference type="EMBL" id="CADCSZ010000025">
    <property type="protein sequence ID" value="CAA9215423.1"/>
    <property type="molecule type" value="Genomic_DNA"/>
</dbReference>
<proteinExistence type="predicted"/>
<sequence length="161" mass="16362">MAVGVAAARASEGDRRAVTAAAPVESPQAQLAAAKDRATFRLVTLAGDLGGPETGLVTLYAAGNGGSGRDLGFDQVAVTSDGKRVHLWQTGSASLGSSGKDPVSIGTPVALGTSTWWHVTLDRPGGALNVLSMRTADGITISLDSTLDHASLMRIAERLAP</sequence>
<protein>
    <submittedName>
        <fullName evidence="1">Uncharacterized protein</fullName>
    </submittedName>
</protein>
<accession>A0A6J4H5D4</accession>
<gene>
    <name evidence="1" type="ORF">AVDCRST_MAG76-378</name>
</gene>